<proteinExistence type="inferred from homology"/>
<evidence type="ECO:0000256" key="1">
    <source>
        <dbReference type="ARBA" id="ARBA00004651"/>
    </source>
</evidence>
<dbReference type="InterPro" id="IPR000515">
    <property type="entry name" value="MetI-like"/>
</dbReference>
<keyword evidence="4" id="KW-0812">Transmembrane</keyword>
<dbReference type="PANTHER" id="PTHR43744">
    <property type="entry name" value="ABC TRANSPORTER PERMEASE PROTEIN MG189-RELATED-RELATED"/>
    <property type="match status" value="1"/>
</dbReference>
<accession>A0ABV4TVN2</accession>
<keyword evidence="5" id="KW-1133">Transmembrane helix</keyword>
<comment type="similarity">
    <text evidence="7">Belongs to the binding-protein-dependent transport system permease family.</text>
</comment>
<evidence type="ECO:0000256" key="7">
    <source>
        <dbReference type="RuleBase" id="RU363032"/>
    </source>
</evidence>
<gene>
    <name evidence="9" type="ORF">ACERLL_04910</name>
</gene>
<evidence type="ECO:0000256" key="6">
    <source>
        <dbReference type="ARBA" id="ARBA00023136"/>
    </source>
</evidence>
<evidence type="ECO:0000313" key="10">
    <source>
        <dbReference type="Proteomes" id="UP001575181"/>
    </source>
</evidence>
<dbReference type="Pfam" id="PF00528">
    <property type="entry name" value="BPD_transp_1"/>
    <property type="match status" value="1"/>
</dbReference>
<evidence type="ECO:0000259" key="8">
    <source>
        <dbReference type="PROSITE" id="PS50928"/>
    </source>
</evidence>
<evidence type="ECO:0000256" key="2">
    <source>
        <dbReference type="ARBA" id="ARBA00022448"/>
    </source>
</evidence>
<dbReference type="EMBL" id="JBGUAW010000003">
    <property type="protein sequence ID" value="MFA9460160.1"/>
    <property type="molecule type" value="Genomic_DNA"/>
</dbReference>
<organism evidence="9 10">
    <name type="scientific">Thiohalorhabdus methylotrophus</name>
    <dbReference type="NCBI Taxonomy" id="3242694"/>
    <lineage>
        <taxon>Bacteria</taxon>
        <taxon>Pseudomonadati</taxon>
        <taxon>Pseudomonadota</taxon>
        <taxon>Gammaproteobacteria</taxon>
        <taxon>Thiohalorhabdales</taxon>
        <taxon>Thiohalorhabdaceae</taxon>
        <taxon>Thiohalorhabdus</taxon>
    </lineage>
</organism>
<keyword evidence="10" id="KW-1185">Reference proteome</keyword>
<keyword evidence="2 7" id="KW-0813">Transport</keyword>
<dbReference type="Proteomes" id="UP001575181">
    <property type="component" value="Unassembled WGS sequence"/>
</dbReference>
<dbReference type="CDD" id="cd06261">
    <property type="entry name" value="TM_PBP2"/>
    <property type="match status" value="1"/>
</dbReference>
<dbReference type="RefSeq" id="WP_373654947.1">
    <property type="nucleotide sequence ID" value="NZ_JBGUAW010000003.1"/>
</dbReference>
<evidence type="ECO:0000256" key="5">
    <source>
        <dbReference type="ARBA" id="ARBA00022989"/>
    </source>
</evidence>
<dbReference type="Gene3D" id="1.10.3720.10">
    <property type="entry name" value="MetI-like"/>
    <property type="match status" value="1"/>
</dbReference>
<protein>
    <submittedName>
        <fullName evidence="9">ABC transporter permease subunit</fullName>
    </submittedName>
</protein>
<reference evidence="9 10" key="1">
    <citation type="submission" date="2024-08" db="EMBL/GenBank/DDBJ databases">
        <title>Whole-genome sequencing of halo(alkali)philic microorganisms from hypersaline lakes.</title>
        <authorList>
            <person name="Sorokin D.Y."/>
            <person name="Merkel A.Y."/>
            <person name="Messina E."/>
            <person name="Yakimov M."/>
        </authorList>
    </citation>
    <scope>NUCLEOTIDE SEQUENCE [LARGE SCALE GENOMIC DNA]</scope>
    <source>
        <strain evidence="9 10">Cl-TMA</strain>
    </source>
</reference>
<evidence type="ECO:0000256" key="4">
    <source>
        <dbReference type="ARBA" id="ARBA00022692"/>
    </source>
</evidence>
<dbReference type="InterPro" id="IPR035906">
    <property type="entry name" value="MetI-like_sf"/>
</dbReference>
<dbReference type="PROSITE" id="PS50928">
    <property type="entry name" value="ABC_TM1"/>
    <property type="match status" value="1"/>
</dbReference>
<evidence type="ECO:0000313" key="9">
    <source>
        <dbReference type="EMBL" id="MFA9460160.1"/>
    </source>
</evidence>
<name>A0ABV4TVN2_9GAMM</name>
<keyword evidence="6" id="KW-0472">Membrane</keyword>
<evidence type="ECO:0000256" key="3">
    <source>
        <dbReference type="ARBA" id="ARBA00022475"/>
    </source>
</evidence>
<sequence>MFVPGRVLAFVVFVFFLGLPQELEEAARMDGAGVLGTYFHVIVPNAKPTFATVAILTFLFQWGLTAR</sequence>
<dbReference type="SUPFAM" id="SSF161098">
    <property type="entry name" value="MetI-like"/>
    <property type="match status" value="1"/>
</dbReference>
<comment type="caution">
    <text evidence="9">The sequence shown here is derived from an EMBL/GenBank/DDBJ whole genome shotgun (WGS) entry which is preliminary data.</text>
</comment>
<feature type="domain" description="ABC transmembrane type-1" evidence="8">
    <location>
        <begin position="1"/>
        <end position="67"/>
    </location>
</feature>
<keyword evidence="3" id="KW-1003">Cell membrane</keyword>
<dbReference type="PANTHER" id="PTHR43744:SF12">
    <property type="entry name" value="ABC TRANSPORTER PERMEASE PROTEIN MG189-RELATED"/>
    <property type="match status" value="1"/>
</dbReference>
<comment type="subcellular location">
    <subcellularLocation>
        <location evidence="1 7">Cell membrane</location>
        <topology evidence="1 7">Multi-pass membrane protein</topology>
    </subcellularLocation>
</comment>